<evidence type="ECO:0000313" key="1">
    <source>
        <dbReference type="EMBL" id="CAD7430713.1"/>
    </source>
</evidence>
<dbReference type="EMBL" id="OB794608">
    <property type="protein sequence ID" value="CAD7430713.1"/>
    <property type="molecule type" value="Genomic_DNA"/>
</dbReference>
<proteinExistence type="predicted"/>
<name>A0A7R9EAZ0_9NEOP</name>
<protein>
    <submittedName>
        <fullName evidence="1">Uncharacterized protein</fullName>
    </submittedName>
</protein>
<gene>
    <name evidence="1" type="ORF">TMSB3V08_LOCUS7463</name>
</gene>
<sequence length="293" mass="33078">MYPHLREGRMENYFGENLQYSRPRFDPRYLHNRDYSERSALDHAATKAVCDWSRTASRDYRGAFTDTDRETETHAWTVLVILRELAGWSYSRLVGAESWLARVTKIILPRALSGSVVVRCPLRNCGINQSTNIRPLQALSGSVVVRCPLRNCGISQSTNIRPLQALSGSVVVRCPLRNCGISHSTNIILLQALSGSVVVRCPLRNCGIIHSINIRPLQALSGSVVVRCPLRIFGEPFLTQKDDLIAELKMSKDISGIKKLKVERAKVEERQEKEMFTEITKQLNANTFVEKVR</sequence>
<dbReference type="AlphaFoldDB" id="A0A7R9EAZ0"/>
<organism evidence="1">
    <name type="scientific">Timema monikensis</name>
    <dbReference type="NCBI Taxonomy" id="170555"/>
    <lineage>
        <taxon>Eukaryota</taxon>
        <taxon>Metazoa</taxon>
        <taxon>Ecdysozoa</taxon>
        <taxon>Arthropoda</taxon>
        <taxon>Hexapoda</taxon>
        <taxon>Insecta</taxon>
        <taxon>Pterygota</taxon>
        <taxon>Neoptera</taxon>
        <taxon>Polyneoptera</taxon>
        <taxon>Phasmatodea</taxon>
        <taxon>Timematodea</taxon>
        <taxon>Timematoidea</taxon>
        <taxon>Timematidae</taxon>
        <taxon>Timema</taxon>
    </lineage>
</organism>
<accession>A0A7R9EAZ0</accession>
<reference evidence="1" key="1">
    <citation type="submission" date="2020-11" db="EMBL/GenBank/DDBJ databases">
        <authorList>
            <person name="Tran Van P."/>
        </authorList>
    </citation>
    <scope>NUCLEOTIDE SEQUENCE</scope>
</reference>